<evidence type="ECO:0000259" key="11">
    <source>
        <dbReference type="PROSITE" id="PS51126"/>
    </source>
</evidence>
<evidence type="ECO:0000256" key="4">
    <source>
        <dbReference type="ARBA" id="ARBA00023054"/>
    </source>
</evidence>
<evidence type="ECO:0000313" key="13">
    <source>
        <dbReference type="EMBL" id="KAK0409311.1"/>
    </source>
</evidence>
<evidence type="ECO:0000259" key="12">
    <source>
        <dbReference type="PROSITE" id="PS51456"/>
    </source>
</evidence>
<dbReference type="Proteomes" id="UP001175271">
    <property type="component" value="Unassembled WGS sequence"/>
</dbReference>
<dbReference type="Gene3D" id="3.30.70.1590">
    <property type="match status" value="1"/>
</dbReference>
<evidence type="ECO:0000256" key="1">
    <source>
        <dbReference type="ARBA" id="ARBA00008314"/>
    </source>
</evidence>
<keyword evidence="3 8" id="KW-0067">ATP-binding</keyword>
<evidence type="ECO:0000256" key="8">
    <source>
        <dbReference type="PROSITE-ProRule" id="PRU00782"/>
    </source>
</evidence>
<dbReference type="FunFam" id="1.10.10.820:FF:000001">
    <property type="entry name" value="Myosin heavy chain"/>
    <property type="match status" value="1"/>
</dbReference>
<keyword evidence="6 8" id="KW-0505">Motor protein</keyword>
<dbReference type="Pfam" id="PF01843">
    <property type="entry name" value="DIL"/>
    <property type="match status" value="1"/>
</dbReference>
<dbReference type="PROSITE" id="PS50096">
    <property type="entry name" value="IQ"/>
    <property type="match status" value="5"/>
</dbReference>
<dbReference type="Gene3D" id="1.20.58.530">
    <property type="match status" value="1"/>
</dbReference>
<dbReference type="GO" id="GO:0016459">
    <property type="term" value="C:myosin complex"/>
    <property type="evidence" value="ECO:0007669"/>
    <property type="project" value="UniProtKB-KW"/>
</dbReference>
<feature type="coiled-coil region" evidence="9">
    <location>
        <begin position="919"/>
        <end position="1080"/>
    </location>
</feature>
<dbReference type="PANTHER" id="PTHR13140">
    <property type="entry name" value="MYOSIN"/>
    <property type="match status" value="1"/>
</dbReference>
<evidence type="ECO:0000313" key="14">
    <source>
        <dbReference type="Proteomes" id="UP001175271"/>
    </source>
</evidence>
<evidence type="ECO:0000256" key="2">
    <source>
        <dbReference type="ARBA" id="ARBA00022741"/>
    </source>
</evidence>
<dbReference type="Gene3D" id="1.10.10.820">
    <property type="match status" value="1"/>
</dbReference>
<dbReference type="CDD" id="cd15470">
    <property type="entry name" value="Myo5_CBD"/>
    <property type="match status" value="1"/>
</dbReference>
<comment type="caution">
    <text evidence="13">The sequence shown here is derived from an EMBL/GenBank/DDBJ whole genome shotgun (WGS) entry which is preliminary data.</text>
</comment>
<organism evidence="13 14">
    <name type="scientific">Steinernema hermaphroditum</name>
    <dbReference type="NCBI Taxonomy" id="289476"/>
    <lineage>
        <taxon>Eukaryota</taxon>
        <taxon>Metazoa</taxon>
        <taxon>Ecdysozoa</taxon>
        <taxon>Nematoda</taxon>
        <taxon>Chromadorea</taxon>
        <taxon>Rhabditida</taxon>
        <taxon>Tylenchina</taxon>
        <taxon>Panagrolaimomorpha</taxon>
        <taxon>Strongyloidoidea</taxon>
        <taxon>Steinernematidae</taxon>
        <taxon>Steinernema</taxon>
    </lineage>
</organism>
<dbReference type="SUPFAM" id="SSF52540">
    <property type="entry name" value="P-loop containing nucleoside triphosphate hydrolases"/>
    <property type="match status" value="3"/>
</dbReference>
<dbReference type="PROSITE" id="PS51126">
    <property type="entry name" value="DILUTE"/>
    <property type="match status" value="1"/>
</dbReference>
<dbReference type="Gene3D" id="3.40.850.10">
    <property type="entry name" value="Kinesin motor domain"/>
    <property type="match status" value="1"/>
</dbReference>
<evidence type="ECO:0008006" key="15">
    <source>
        <dbReference type="Google" id="ProtNLM"/>
    </source>
</evidence>
<comment type="similarity">
    <text evidence="1 8">Belongs to the TRAFAC class myosin-kinesin ATPase superfamily. Myosin family.</text>
</comment>
<evidence type="ECO:0000256" key="6">
    <source>
        <dbReference type="ARBA" id="ARBA00023175"/>
    </source>
</evidence>
<keyword evidence="5 8" id="KW-0518">Myosin</keyword>
<proteinExistence type="inferred from homology"/>
<dbReference type="InterPro" id="IPR000048">
    <property type="entry name" value="IQ_motif_EF-hand-BS"/>
</dbReference>
<gene>
    <name evidence="13" type="ORF">QR680_004468</name>
</gene>
<dbReference type="Gene3D" id="1.20.5.190">
    <property type="match status" value="3"/>
</dbReference>
<dbReference type="GO" id="GO:0051015">
    <property type="term" value="F:actin filament binding"/>
    <property type="evidence" value="ECO:0007669"/>
    <property type="project" value="TreeGrafter"/>
</dbReference>
<feature type="domain" description="Dilute" evidence="11">
    <location>
        <begin position="1473"/>
        <end position="1748"/>
    </location>
</feature>
<feature type="coiled-coil region" evidence="9">
    <location>
        <begin position="1142"/>
        <end position="1213"/>
    </location>
</feature>
<dbReference type="Gene3D" id="1.20.120.720">
    <property type="entry name" value="Myosin VI head, motor domain, U50 subdomain"/>
    <property type="match status" value="1"/>
</dbReference>
<sequence length="1802" mass="206326">MQLDGNTTLGRADEYPLENFVKGARVWIRDPDRVWISASILEDVTFTSALIQLEKEDGDIIELNVTKDPFPFLRNPDILLGKDDLTSLSYLHEPAVLHNLRHRFEKREAIYTYCGIVLVAINPYADCSHMYSDEVIRVYRGVGKQVRELDPHIYAIAEEAYYDLSEYAKNQSIIVSGESGAGKTVSAKFVMRYFASVAHSQRRKNGPGIEDRVLASNPIMEAIGNAKTVRNDNSSRFGKFIQINFCERFAITGAEMKTYLLEKSRLVFQAADERNYHIFYQMCAHADHELLLPLDLKTSDDYEYTNMGDAHEIDGVDDRADFEETVNAFDLLGISREQQADIFRLLAGLLYLGNIGFVAGPGDGSTVNSDHASTVAMLCSKLYEIDQQALGTWLTAREIRAGMDVVRKQLNEQQATANRDALAKMIYASLFGWIVEKINASLRDKDSKSSSKSKAKQAAQRFIGVLDIYGFETFEINSFEQFCINYANEKLQQQFNQHVFKLEQEEYVREEISWVRIDFYDNQPCIDLIEGRPGIIDYLDEQCKMVRATDADWLNQLRNCGTIKKREHFVLPKFKDPSFMIRHFAADVSYQVEGFLEKNRDTVNEQLLEVVCKSKFQFLREIVGDATSVRGGQRKKTVSCQFRDSLKELIVVLTSTRPHYVRCIKPNDEKERYFFEPKRAIQQLRACGVLETVRISAAGYPSRWSYEDFGKRYRILYTEGGKMWRTDSKKFAERACQKSIEEDKFALGKTKIFFRTGQVARLERLRQDTLASAALRIQTIWRGFVQRRRYQQLRNNIQIIQAATRAFLAYRRIKYLQIHRSSVCIQANVRGFLQRKRYTQMRAAALAIQSHFRAAVVRRRVNKIRYEKKAIVLQKYCRGWLVRKAQIERRKKIILVQCCVRRWLAKRRLRELRIEAKSVGHLQKLNKGLENKIIELQQKLDRTADANVRLKDQCAIDEEKIKVAAAELLSEREELESLRRRLATVEREHERVMKERDERTSENSVLEARCKEQNDELEKTKVAHKANLSEMEENLENLRKKFAVLSEEKSELEAHSKTESAKLKATESRLNEMREQLELNASLLDSSSFSRAGSIRSSINGYDRNNSNLAIFGPDGKTVTIGEGDHKAVTEIQLIFNQQTMISDLRNCMDRYQRENDRLRDMLESKALVESLDKRKSLGAYEAQKIQELELQNERLKQDLMRLAREKDASGANSMDLAPILERTMEENDRSVRGWWGARLASFVRREESTGLRALLASNFERQTASPSISPRPDSGHWSSNGAARSESDTSVNDIDDELSVDRQIRQLKGQVHMQTQSIAEKDHEIDSLHNRIKDLLSLAAKGAGDNALNSNGAYLVNLAAENLSLQQKLSRQSDELKEVRAQLRGYDYGHDACSDSGAIDSLRLESLSKESVEHSALLEIFNVPEFCRILICDLKPRVARQLTPCLPSYLMLAGFRYQDHAKDEEGLTGLFSTLHTQIKDTVTRSNDLDVLVLWMVNTWSLYNLLRQYSGEPNKEWAVGNSEKQNGHRMQNFSVEPIRNQLKLRIDECYKKLMKNAIEPILTPKIVPSILQHDSANSLMNPVNPKLTRQQSKDTQLQSLDDLIEFLNLIHGKLKVFGADPVLIGQIFSQIAHWMCALALNHMMFRKDLCSFEKAIQIKHNTNEVCNWLSDKGLKAYIDHFEPLIQASHLLMSQKHVSNLEVLCGEMTSRLGKKQILAILQHYTPSDGFEEDAIDFELLRKVGDKLAERSSAEGVAGGGDQLIVPGTYLTPFDSQPFVHSDFALETLSLPACIQLNKVSRLL</sequence>
<dbReference type="EMBL" id="JAUCMV010000003">
    <property type="protein sequence ID" value="KAK0409311.1"/>
    <property type="molecule type" value="Genomic_DNA"/>
</dbReference>
<dbReference type="InterPro" id="IPR001609">
    <property type="entry name" value="Myosin_head_motor_dom-like"/>
</dbReference>
<dbReference type="GO" id="GO:0005737">
    <property type="term" value="C:cytoplasm"/>
    <property type="evidence" value="ECO:0007669"/>
    <property type="project" value="TreeGrafter"/>
</dbReference>
<accession>A0AA39HNS8</accession>
<keyword evidence="14" id="KW-1185">Reference proteome</keyword>
<dbReference type="InterPro" id="IPR036103">
    <property type="entry name" value="MYSc_Myo5"/>
</dbReference>
<dbReference type="Pfam" id="PF00612">
    <property type="entry name" value="IQ"/>
    <property type="match status" value="3"/>
</dbReference>
<feature type="domain" description="Myosin motor" evidence="12">
    <location>
        <begin position="80"/>
        <end position="767"/>
    </location>
</feature>
<evidence type="ECO:0000256" key="10">
    <source>
        <dbReference type="SAM" id="MobiDB-lite"/>
    </source>
</evidence>
<dbReference type="PANTHER" id="PTHR13140:SF706">
    <property type="entry name" value="DILUTE CLASS UNCONVENTIONAL MYOSIN, ISOFORM C"/>
    <property type="match status" value="1"/>
</dbReference>
<dbReference type="PRINTS" id="PR00193">
    <property type="entry name" value="MYOSINHEAVY"/>
</dbReference>
<feature type="compositionally biased region" description="Polar residues" evidence="10">
    <location>
        <begin position="1277"/>
        <end position="1293"/>
    </location>
</feature>
<keyword evidence="7 8" id="KW-0009">Actin-binding</keyword>
<dbReference type="Pfam" id="PF00063">
    <property type="entry name" value="Myosin_head"/>
    <property type="match status" value="1"/>
</dbReference>
<evidence type="ECO:0000256" key="9">
    <source>
        <dbReference type="SAM" id="Coils"/>
    </source>
</evidence>
<keyword evidence="2 8" id="KW-0547">Nucleotide-binding</keyword>
<dbReference type="InterPro" id="IPR036961">
    <property type="entry name" value="Kinesin_motor_dom_sf"/>
</dbReference>
<keyword evidence="4 9" id="KW-0175">Coiled coil</keyword>
<feature type="region of interest" description="Actin-binding" evidence="8">
    <location>
        <begin position="646"/>
        <end position="668"/>
    </location>
</feature>
<dbReference type="GO" id="GO:0000146">
    <property type="term" value="F:microfilament motor activity"/>
    <property type="evidence" value="ECO:0007669"/>
    <property type="project" value="TreeGrafter"/>
</dbReference>
<dbReference type="CDD" id="cd01380">
    <property type="entry name" value="MYSc_Myo5"/>
    <property type="match status" value="1"/>
</dbReference>
<dbReference type="SMART" id="SM00242">
    <property type="entry name" value="MYSc"/>
    <property type="match status" value="1"/>
</dbReference>
<feature type="coiled-coil region" evidence="9">
    <location>
        <begin position="1356"/>
        <end position="1383"/>
    </location>
</feature>
<feature type="region of interest" description="Disordered" evidence="10">
    <location>
        <begin position="1263"/>
        <end position="1296"/>
    </location>
</feature>
<dbReference type="GO" id="GO:0005524">
    <property type="term" value="F:ATP binding"/>
    <property type="evidence" value="ECO:0007669"/>
    <property type="project" value="UniProtKB-UniRule"/>
</dbReference>
<evidence type="ECO:0000256" key="5">
    <source>
        <dbReference type="ARBA" id="ARBA00023123"/>
    </source>
</evidence>
<evidence type="ECO:0000256" key="3">
    <source>
        <dbReference type="ARBA" id="ARBA00022840"/>
    </source>
</evidence>
<reference evidence="13" key="1">
    <citation type="submission" date="2023-06" db="EMBL/GenBank/DDBJ databases">
        <title>Genomic analysis of the entomopathogenic nematode Steinernema hermaphroditum.</title>
        <authorList>
            <person name="Schwarz E.M."/>
            <person name="Heppert J.K."/>
            <person name="Baniya A."/>
            <person name="Schwartz H.T."/>
            <person name="Tan C.-H."/>
            <person name="Antoshechkin I."/>
            <person name="Sternberg P.W."/>
            <person name="Goodrich-Blair H."/>
            <person name="Dillman A.R."/>
        </authorList>
    </citation>
    <scope>NUCLEOTIDE SEQUENCE</scope>
    <source>
        <strain evidence="13">PS9179</strain>
        <tissue evidence="13">Whole animal</tissue>
    </source>
</reference>
<dbReference type="SMART" id="SM00015">
    <property type="entry name" value="IQ"/>
    <property type="match status" value="6"/>
</dbReference>
<evidence type="ECO:0000256" key="7">
    <source>
        <dbReference type="ARBA" id="ARBA00023203"/>
    </source>
</evidence>
<dbReference type="InterPro" id="IPR027417">
    <property type="entry name" value="P-loop_NTPase"/>
</dbReference>
<name>A0AA39HNS8_9BILA</name>
<dbReference type="GO" id="GO:0016020">
    <property type="term" value="C:membrane"/>
    <property type="evidence" value="ECO:0007669"/>
    <property type="project" value="TreeGrafter"/>
</dbReference>
<feature type="binding site" evidence="8">
    <location>
        <begin position="177"/>
        <end position="184"/>
    </location>
    <ligand>
        <name>ATP</name>
        <dbReference type="ChEBI" id="CHEBI:30616"/>
    </ligand>
</feature>
<protein>
    <recommendedName>
        <fullName evidence="15">Myosin motor domain-containing protein</fullName>
    </recommendedName>
</protein>
<dbReference type="InterPro" id="IPR002710">
    <property type="entry name" value="Dilute_dom"/>
</dbReference>
<dbReference type="PROSITE" id="PS51456">
    <property type="entry name" value="MYOSIN_MOTOR"/>
    <property type="match status" value="1"/>
</dbReference>
<dbReference type="GO" id="GO:0007015">
    <property type="term" value="P:actin filament organization"/>
    <property type="evidence" value="ECO:0007669"/>
    <property type="project" value="TreeGrafter"/>
</dbReference>
<dbReference type="SMART" id="SM01132">
    <property type="entry name" value="DIL"/>
    <property type="match status" value="1"/>
</dbReference>